<sequence length="78" mass="8481">MNQQIALAFDQAALLQHRELLVVELPMQGRAFGLLQLGEASGDLGALFFNGREDHRPVIGADRIGDVIEIIGGLQREA</sequence>
<gene>
    <name evidence="1" type="ORF">HAP48_012285</name>
</gene>
<evidence type="ECO:0000313" key="1">
    <source>
        <dbReference type="EMBL" id="NVI43704.1"/>
    </source>
</evidence>
<name>A0A973VY29_9BRAD</name>
<proteinExistence type="predicted"/>
<protein>
    <submittedName>
        <fullName evidence="1">Uncharacterized protein</fullName>
    </submittedName>
</protein>
<organism evidence="1">
    <name type="scientific">Bradyrhizobium septentrionale</name>
    <dbReference type="NCBI Taxonomy" id="1404411"/>
    <lineage>
        <taxon>Bacteria</taxon>
        <taxon>Pseudomonadati</taxon>
        <taxon>Pseudomonadota</taxon>
        <taxon>Alphaproteobacteria</taxon>
        <taxon>Hyphomicrobiales</taxon>
        <taxon>Nitrobacteraceae</taxon>
        <taxon>Bradyrhizobium</taxon>
    </lineage>
</organism>
<reference evidence="1" key="1">
    <citation type="submission" date="2020-06" db="EMBL/GenBank/DDBJ databases">
        <title>Whole Genome Sequence of Bradyrhizobium sp. Strain 1S1.</title>
        <authorList>
            <person name="Bromfield E.S.P."/>
            <person name="Cloutier S."/>
        </authorList>
    </citation>
    <scope>NUCLEOTIDE SEQUENCE [LARGE SCALE GENOMIC DNA]</scope>
    <source>
        <strain evidence="1">1S1</strain>
    </source>
</reference>
<comment type="caution">
    <text evidence="1">The sequence shown here is derived from an EMBL/GenBank/DDBJ whole genome shotgun (WGS) entry which is preliminary data.</text>
</comment>
<accession>A0A973VY29</accession>
<dbReference type="EMBL" id="JAAOLE020000001">
    <property type="protein sequence ID" value="NVI43704.1"/>
    <property type="molecule type" value="Genomic_DNA"/>
</dbReference>
<dbReference type="RefSeq" id="WP_165125073.1">
    <property type="nucleotide sequence ID" value="NZ_CP088285.1"/>
</dbReference>
<dbReference type="AlphaFoldDB" id="A0A973VY29"/>